<evidence type="ECO:0000256" key="1">
    <source>
        <dbReference type="SAM" id="MobiDB-lite"/>
    </source>
</evidence>
<feature type="compositionally biased region" description="Polar residues" evidence="1">
    <location>
        <begin position="69"/>
        <end position="89"/>
    </location>
</feature>
<organism evidence="2 3">
    <name type="scientific">Shewanella algae</name>
    <dbReference type="NCBI Taxonomy" id="38313"/>
    <lineage>
        <taxon>Bacteria</taxon>
        <taxon>Pseudomonadati</taxon>
        <taxon>Pseudomonadota</taxon>
        <taxon>Gammaproteobacteria</taxon>
        <taxon>Alteromonadales</taxon>
        <taxon>Shewanellaceae</taxon>
        <taxon>Shewanella</taxon>
    </lineage>
</organism>
<sequence>MVEIPLSDDTALESVHEISGNNSIGIDCRRNCAIDLLRKQKFIGLFIGKLCSEPGAVRLWDLAELGTNAPGTNAPGTNAPGTNAPGTNS</sequence>
<dbReference type="AlphaFoldDB" id="A0AAD1NQN6"/>
<name>A0AAD1NQN6_9GAMM</name>
<evidence type="ECO:0000313" key="2">
    <source>
        <dbReference type="EMBL" id="BCV47015.1"/>
    </source>
</evidence>
<protein>
    <submittedName>
        <fullName evidence="2">Uncharacterized protein</fullName>
    </submittedName>
</protein>
<dbReference type="Proteomes" id="UP000825078">
    <property type="component" value="Chromosome"/>
</dbReference>
<reference evidence="2" key="1">
    <citation type="submission" date="2021-05" db="EMBL/GenBank/DDBJ databases">
        <title>Molecular characterization for Shewanella algae harboring chromosomal blaOXA-55-like strains isolated from clinical and environment sample.</title>
        <authorList>
            <person name="Ohama Y."/>
            <person name="Aoki K."/>
            <person name="Harada S."/>
            <person name="Moriya K."/>
            <person name="Ishii Y."/>
            <person name="Tateda K."/>
        </authorList>
    </citation>
    <scope>NUCLEOTIDE SEQUENCE</scope>
    <source>
        <strain evidence="2">TUM17379</strain>
    </source>
</reference>
<proteinExistence type="predicted"/>
<evidence type="ECO:0000313" key="3">
    <source>
        <dbReference type="Proteomes" id="UP000825078"/>
    </source>
</evidence>
<accession>A0AAD1NQN6</accession>
<dbReference type="EMBL" id="AP024613">
    <property type="protein sequence ID" value="BCV47015.1"/>
    <property type="molecule type" value="Genomic_DNA"/>
</dbReference>
<gene>
    <name evidence="2" type="ORF">TUM17379_40330</name>
</gene>
<feature type="region of interest" description="Disordered" evidence="1">
    <location>
        <begin position="68"/>
        <end position="89"/>
    </location>
</feature>